<keyword evidence="5" id="KW-0378">Hydrolase</keyword>
<keyword evidence="12" id="KW-1185">Reference proteome</keyword>
<evidence type="ECO:0000256" key="2">
    <source>
        <dbReference type="ARBA" id="ARBA00007357"/>
    </source>
</evidence>
<reference evidence="11" key="1">
    <citation type="submission" date="2023-06" db="EMBL/GenBank/DDBJ databases">
        <authorList>
            <person name="Delattre M."/>
        </authorList>
    </citation>
    <scope>NUCLEOTIDE SEQUENCE</scope>
    <source>
        <strain evidence="11">AF72</strain>
    </source>
</reference>
<dbReference type="InterPro" id="IPR008753">
    <property type="entry name" value="Peptidase_M13_N"/>
</dbReference>
<sequence>MRAWLLIASVYWVLNAAESSDGNSEYKVDSGNVCITPGCVRAAAIVLENMDKAVDPCFDFHEYACGRYNQREPLDWTFTAFYALQRRIIGYLEDEDADKLGLNSLKKAQKMFKACKQFREMPDTSHLFREYAIDKFGWLPLVQRGRQENTDLMAILTSFTTAEWMPLIQRVFERDGVVVVAIEGHQKKIGEKKEAIEELYKERFNISTKLLGIPINTLDVVVQRQFAELVEFQLKINEIVAGAQEVSGDSNMTFRQFREAASPLDIRRFIGPRMRQKDLASLRDDTPLKITSKHQRVLKGMAQLFSKTKEELLRNFFLLAWAEKMEFASRALEDVDCYKWTQESYLQVIDHVVAARLRDPDDLQRAMEMVPPLQNAYVEVINENEWLSPMTTAAFNFGPDPLVLSPNLVDELYDRDHGANFTSFIDTLFNGRFLWHLGDLRKEQDQPSAIHQHHEIAIVSFFFASPFFSHDWPLEARLGGLGAIIAHEMSHTLDLPSKFPKDAPEEDRAEMMERQKCLIELFDKMEYPNPWLNFTIRLTGEVALHESTPDLNGLKVAYRAYLNEKKRLFNNETPRWPGLTEYTAEQTFFLFDAQKFCGRLTWPPTPDDSLFDDPHPRPPYRANFLYQNFEPFASAFRCPIGTPMNPPKKCRILRHKKLL</sequence>
<keyword evidence="7" id="KW-0482">Metalloprotease</keyword>
<evidence type="ECO:0000256" key="8">
    <source>
        <dbReference type="SAM" id="SignalP"/>
    </source>
</evidence>
<dbReference type="EMBL" id="CATQJA010000443">
    <property type="protein sequence ID" value="CAJ0560396.1"/>
    <property type="molecule type" value="Genomic_DNA"/>
</dbReference>
<evidence type="ECO:0000256" key="6">
    <source>
        <dbReference type="ARBA" id="ARBA00022833"/>
    </source>
</evidence>
<feature type="signal peptide" evidence="8">
    <location>
        <begin position="1"/>
        <end position="19"/>
    </location>
</feature>
<dbReference type="Pfam" id="PF01431">
    <property type="entry name" value="Peptidase_M13"/>
    <property type="match status" value="1"/>
</dbReference>
<evidence type="ECO:0000256" key="1">
    <source>
        <dbReference type="ARBA" id="ARBA00001947"/>
    </source>
</evidence>
<keyword evidence="4" id="KW-0479">Metal-binding</keyword>
<accession>A0AA36C6T2</accession>
<evidence type="ECO:0000256" key="3">
    <source>
        <dbReference type="ARBA" id="ARBA00022670"/>
    </source>
</evidence>
<dbReference type="InterPro" id="IPR042089">
    <property type="entry name" value="Peptidase_M13_dom_2"/>
</dbReference>
<evidence type="ECO:0000313" key="12">
    <source>
        <dbReference type="Proteomes" id="UP001177023"/>
    </source>
</evidence>
<protein>
    <submittedName>
        <fullName evidence="11">Uncharacterized protein</fullName>
    </submittedName>
</protein>
<dbReference type="InterPro" id="IPR024079">
    <property type="entry name" value="MetalloPept_cat_dom_sf"/>
</dbReference>
<dbReference type="GO" id="GO:0004222">
    <property type="term" value="F:metalloendopeptidase activity"/>
    <property type="evidence" value="ECO:0007669"/>
    <property type="project" value="InterPro"/>
</dbReference>
<evidence type="ECO:0000256" key="5">
    <source>
        <dbReference type="ARBA" id="ARBA00022801"/>
    </source>
</evidence>
<proteinExistence type="inferred from homology"/>
<evidence type="ECO:0000313" key="11">
    <source>
        <dbReference type="EMBL" id="CAJ0560396.1"/>
    </source>
</evidence>
<dbReference type="PROSITE" id="PS51885">
    <property type="entry name" value="NEPRILYSIN"/>
    <property type="match status" value="1"/>
</dbReference>
<keyword evidence="6" id="KW-0862">Zinc</keyword>
<evidence type="ECO:0000256" key="7">
    <source>
        <dbReference type="ARBA" id="ARBA00023049"/>
    </source>
</evidence>
<keyword evidence="3" id="KW-0645">Protease</keyword>
<dbReference type="GO" id="GO:0046872">
    <property type="term" value="F:metal ion binding"/>
    <property type="evidence" value="ECO:0007669"/>
    <property type="project" value="UniProtKB-KW"/>
</dbReference>
<evidence type="ECO:0000259" key="10">
    <source>
        <dbReference type="Pfam" id="PF05649"/>
    </source>
</evidence>
<feature type="non-terminal residue" evidence="11">
    <location>
        <position position="1"/>
    </location>
</feature>
<organism evidence="11 12">
    <name type="scientific">Mesorhabditis spiculigera</name>
    <dbReference type="NCBI Taxonomy" id="96644"/>
    <lineage>
        <taxon>Eukaryota</taxon>
        <taxon>Metazoa</taxon>
        <taxon>Ecdysozoa</taxon>
        <taxon>Nematoda</taxon>
        <taxon>Chromadorea</taxon>
        <taxon>Rhabditida</taxon>
        <taxon>Rhabditina</taxon>
        <taxon>Rhabditomorpha</taxon>
        <taxon>Rhabditoidea</taxon>
        <taxon>Rhabditidae</taxon>
        <taxon>Mesorhabditinae</taxon>
        <taxon>Mesorhabditis</taxon>
    </lineage>
</organism>
<feature type="domain" description="Peptidase M13 C-terminal" evidence="9">
    <location>
        <begin position="453"/>
        <end position="652"/>
    </location>
</feature>
<dbReference type="Gene3D" id="1.10.1380.10">
    <property type="entry name" value="Neutral endopeptidase , domain2"/>
    <property type="match status" value="1"/>
</dbReference>
<dbReference type="Gene3D" id="3.40.390.10">
    <property type="entry name" value="Collagenase (Catalytic Domain)"/>
    <property type="match status" value="2"/>
</dbReference>
<evidence type="ECO:0000259" key="9">
    <source>
        <dbReference type="Pfam" id="PF01431"/>
    </source>
</evidence>
<dbReference type="PANTHER" id="PTHR11733:SF232">
    <property type="entry name" value="NEPRILYSIN METALLOPEPTIDASE FAMILY"/>
    <property type="match status" value="1"/>
</dbReference>
<name>A0AA36C6T2_9BILA</name>
<dbReference type="PANTHER" id="PTHR11733">
    <property type="entry name" value="ZINC METALLOPROTEASE FAMILY M13 NEPRILYSIN-RELATED"/>
    <property type="match status" value="1"/>
</dbReference>
<comment type="cofactor">
    <cofactor evidence="1">
        <name>Zn(2+)</name>
        <dbReference type="ChEBI" id="CHEBI:29105"/>
    </cofactor>
</comment>
<dbReference type="Proteomes" id="UP001177023">
    <property type="component" value="Unassembled WGS sequence"/>
</dbReference>
<dbReference type="GO" id="GO:0016485">
    <property type="term" value="P:protein processing"/>
    <property type="evidence" value="ECO:0007669"/>
    <property type="project" value="TreeGrafter"/>
</dbReference>
<dbReference type="InterPro" id="IPR000718">
    <property type="entry name" value="Peptidase_M13"/>
</dbReference>
<comment type="caution">
    <text evidence="11">The sequence shown here is derived from an EMBL/GenBank/DDBJ whole genome shotgun (WGS) entry which is preliminary data.</text>
</comment>
<feature type="chain" id="PRO_5041399333" evidence="8">
    <location>
        <begin position="20"/>
        <end position="659"/>
    </location>
</feature>
<keyword evidence="8" id="KW-0732">Signal</keyword>
<dbReference type="InterPro" id="IPR018497">
    <property type="entry name" value="Peptidase_M13_C"/>
</dbReference>
<dbReference type="AlphaFoldDB" id="A0AA36C6T2"/>
<evidence type="ECO:0000256" key="4">
    <source>
        <dbReference type="ARBA" id="ARBA00022723"/>
    </source>
</evidence>
<comment type="similarity">
    <text evidence="2">Belongs to the peptidase M13 family.</text>
</comment>
<gene>
    <name evidence="11" type="ORF">MSPICULIGERA_LOCUS1541</name>
</gene>
<dbReference type="GO" id="GO:0005886">
    <property type="term" value="C:plasma membrane"/>
    <property type="evidence" value="ECO:0007669"/>
    <property type="project" value="TreeGrafter"/>
</dbReference>
<dbReference type="SUPFAM" id="SSF55486">
    <property type="entry name" value="Metalloproteases ('zincins'), catalytic domain"/>
    <property type="match status" value="1"/>
</dbReference>
<feature type="domain" description="Peptidase M13 N-terminal" evidence="10">
    <location>
        <begin position="56"/>
        <end position="393"/>
    </location>
</feature>
<dbReference type="Pfam" id="PF05649">
    <property type="entry name" value="Peptidase_M13_N"/>
    <property type="match status" value="1"/>
</dbReference>